<name>E2ZA71_9FIRM</name>
<feature type="transmembrane region" description="Helical" evidence="8">
    <location>
        <begin position="73"/>
        <end position="90"/>
    </location>
</feature>
<evidence type="ECO:0000256" key="6">
    <source>
        <dbReference type="ARBA" id="ARBA00022989"/>
    </source>
</evidence>
<accession>E2ZA71</accession>
<keyword evidence="7 8" id="KW-0472">Membrane</keyword>
<dbReference type="PANTHER" id="PTHR36122">
    <property type="entry name" value="NICOTINAMIDE RIBOSIDE TRANSPORTER PNUC"/>
    <property type="match status" value="1"/>
</dbReference>
<evidence type="ECO:0000256" key="3">
    <source>
        <dbReference type="ARBA" id="ARBA00022448"/>
    </source>
</evidence>
<evidence type="ECO:0000256" key="4">
    <source>
        <dbReference type="ARBA" id="ARBA00022475"/>
    </source>
</evidence>
<dbReference type="eggNOG" id="COG3201">
    <property type="taxonomic scope" value="Bacteria"/>
</dbReference>
<evidence type="ECO:0000256" key="8">
    <source>
        <dbReference type="SAM" id="Phobius"/>
    </source>
</evidence>
<evidence type="ECO:0000313" key="9">
    <source>
        <dbReference type="EMBL" id="EFQ04833.1"/>
    </source>
</evidence>
<keyword evidence="4" id="KW-1003">Cell membrane</keyword>
<dbReference type="GO" id="GO:0034257">
    <property type="term" value="F:nicotinamide riboside transmembrane transporter activity"/>
    <property type="evidence" value="ECO:0007669"/>
    <property type="project" value="InterPro"/>
</dbReference>
<keyword evidence="5 8" id="KW-0812">Transmembrane</keyword>
<dbReference type="Proteomes" id="UP000003195">
    <property type="component" value="Unassembled WGS sequence"/>
</dbReference>
<dbReference type="PANTHER" id="PTHR36122:SF2">
    <property type="entry name" value="NICOTINAMIDE RIBOSIDE TRANSPORTER PNUC"/>
    <property type="match status" value="1"/>
</dbReference>
<keyword evidence="6 8" id="KW-1133">Transmembrane helix</keyword>
<evidence type="ECO:0000313" key="10">
    <source>
        <dbReference type="Proteomes" id="UP000003195"/>
    </source>
</evidence>
<feature type="transmembrane region" description="Helical" evidence="8">
    <location>
        <begin position="50"/>
        <end position="66"/>
    </location>
</feature>
<dbReference type="InterPro" id="IPR006419">
    <property type="entry name" value="NMN_transpt_PnuC"/>
</dbReference>
<feature type="transmembrane region" description="Helical" evidence="8">
    <location>
        <begin position="130"/>
        <end position="148"/>
    </location>
</feature>
<keyword evidence="3" id="KW-0813">Transport</keyword>
<comment type="similarity">
    <text evidence="2">Belongs to the nicotinamide ribonucleoside (NR) uptake permease (TC 4.B.1) family.</text>
</comment>
<reference evidence="9 10" key="1">
    <citation type="submission" date="2010-08" db="EMBL/GenBank/DDBJ databases">
        <authorList>
            <person name="Weinstock G."/>
            <person name="Sodergren E."/>
            <person name="Clifton S."/>
            <person name="Fulton L."/>
            <person name="Fulton B."/>
            <person name="Courtney L."/>
            <person name="Fronick C."/>
            <person name="Harrison M."/>
            <person name="Strong C."/>
            <person name="Farmer C."/>
            <person name="Delahaunty K."/>
            <person name="Markovic C."/>
            <person name="Hall O."/>
            <person name="Minx P."/>
            <person name="Tomlinson C."/>
            <person name="Mitreva M."/>
            <person name="Hou S."/>
            <person name="Chen J."/>
            <person name="Wollam A."/>
            <person name="Pepin K.H."/>
            <person name="Johnson M."/>
            <person name="Bhonagiri V."/>
            <person name="Zhang X."/>
            <person name="Suruliraj S."/>
            <person name="Warren W."/>
            <person name="Chinwalla A."/>
            <person name="Mardis E.R."/>
            <person name="Wilson R.K."/>
        </authorList>
    </citation>
    <scope>NUCLEOTIDE SEQUENCE [LARGE SCALE GENOMIC DNA]</scope>
    <source>
        <strain evidence="9 10">F0359</strain>
    </source>
</reference>
<organism evidence="9 10">
    <name type="scientific">Megasphaera micronuciformis F0359</name>
    <dbReference type="NCBI Taxonomy" id="706434"/>
    <lineage>
        <taxon>Bacteria</taxon>
        <taxon>Bacillati</taxon>
        <taxon>Bacillota</taxon>
        <taxon>Negativicutes</taxon>
        <taxon>Veillonellales</taxon>
        <taxon>Veillonellaceae</taxon>
        <taxon>Megasphaera</taxon>
    </lineage>
</organism>
<dbReference type="EMBL" id="AECS01000010">
    <property type="protein sequence ID" value="EFQ04833.1"/>
    <property type="molecule type" value="Genomic_DNA"/>
</dbReference>
<feature type="transmembrane region" description="Helical" evidence="8">
    <location>
        <begin position="179"/>
        <end position="201"/>
    </location>
</feature>
<feature type="transmembrane region" description="Helical" evidence="8">
    <location>
        <begin position="96"/>
        <end position="114"/>
    </location>
</feature>
<evidence type="ECO:0000256" key="7">
    <source>
        <dbReference type="ARBA" id="ARBA00023136"/>
    </source>
</evidence>
<evidence type="ECO:0000256" key="2">
    <source>
        <dbReference type="ARBA" id="ARBA00006669"/>
    </source>
</evidence>
<dbReference type="HOGENOM" id="CLU_076589_4_1_9"/>
<feature type="transmembrane region" description="Helical" evidence="8">
    <location>
        <begin position="28"/>
        <end position="44"/>
    </location>
</feature>
<feature type="transmembrane region" description="Helical" evidence="8">
    <location>
        <begin position="154"/>
        <end position="172"/>
    </location>
</feature>
<sequence length="245" mass="27447">MTRRNKMETAKHGWLYSQLFANWKQFEVKYVSLLILLQVVVYAISPDSPIGMISGIGGVLCLVYGMKGRKISFVFGFIQCVSMTYIAWISHAYGSFAMDIVYVISQPIGWYLWGQQEATRSFKKGTRKKVFTGAVVAWLIGWAILAYVGGQLPYFDSINFVVSFIAQILYILKYNENWSLWIFVNIANFLYWSILSVQMVMGDNTVGTLGANLSQVALQAALLFNAVYAQKVWASGGADNEGGTE</sequence>
<dbReference type="NCBIfam" id="TIGR01528">
    <property type="entry name" value="NMN_trans_PnuC"/>
    <property type="match status" value="1"/>
</dbReference>
<comment type="caution">
    <text evidence="9">The sequence shown here is derived from an EMBL/GenBank/DDBJ whole genome shotgun (WGS) entry which is preliminary data.</text>
</comment>
<dbReference type="STRING" id="706434.HMPREF9429_00331"/>
<gene>
    <name evidence="9" type="primary">pnuC</name>
    <name evidence="9" type="ORF">HMPREF9429_00331</name>
</gene>
<comment type="subcellular location">
    <subcellularLocation>
        <location evidence="1">Cell membrane</location>
        <topology evidence="1">Multi-pass membrane protein</topology>
    </subcellularLocation>
</comment>
<proteinExistence type="inferred from homology"/>
<dbReference type="Pfam" id="PF04973">
    <property type="entry name" value="NMN_transporter"/>
    <property type="match status" value="1"/>
</dbReference>
<protein>
    <submittedName>
        <fullName evidence="9">Nicotinamide mononucleotide transporter PnuC</fullName>
    </submittedName>
</protein>
<evidence type="ECO:0000256" key="1">
    <source>
        <dbReference type="ARBA" id="ARBA00004651"/>
    </source>
</evidence>
<dbReference type="AlphaFoldDB" id="E2ZA71"/>
<keyword evidence="10" id="KW-1185">Reference proteome</keyword>
<evidence type="ECO:0000256" key="5">
    <source>
        <dbReference type="ARBA" id="ARBA00022692"/>
    </source>
</evidence>
<dbReference type="GO" id="GO:0005886">
    <property type="term" value="C:plasma membrane"/>
    <property type="evidence" value="ECO:0007669"/>
    <property type="project" value="UniProtKB-SubCell"/>
</dbReference>